<keyword evidence="1" id="KW-0812">Transmembrane</keyword>
<gene>
    <name evidence="2" type="primary">Dere\GG27093</name>
    <name evidence="2" type="synonym">GG27093</name>
    <name evidence="2" type="ORF">Dere_GG27093</name>
</gene>
<keyword evidence="1" id="KW-1133">Transmembrane helix</keyword>
<reference evidence="2 3" key="1">
    <citation type="journal article" date="2007" name="Nature">
        <title>Evolution of genes and genomes on the Drosophila phylogeny.</title>
        <authorList>
            <consortium name="Drosophila 12 Genomes Consortium"/>
            <person name="Clark A.G."/>
            <person name="Eisen M.B."/>
            <person name="Smith D.R."/>
            <person name="Bergman C.M."/>
            <person name="Oliver B."/>
            <person name="Markow T.A."/>
            <person name="Kaufman T.C."/>
            <person name="Kellis M."/>
            <person name="Gelbart W."/>
            <person name="Iyer V.N."/>
            <person name="Pollard D.A."/>
            <person name="Sackton T.B."/>
            <person name="Larracuente A.M."/>
            <person name="Singh N.D."/>
            <person name="Abad J.P."/>
            <person name="Abt D.N."/>
            <person name="Adryan B."/>
            <person name="Aguade M."/>
            <person name="Akashi H."/>
            <person name="Anderson W.W."/>
            <person name="Aquadro C.F."/>
            <person name="Ardell D.H."/>
            <person name="Arguello R."/>
            <person name="Artieri C.G."/>
            <person name="Barbash D.A."/>
            <person name="Barker D."/>
            <person name="Barsanti P."/>
            <person name="Batterham P."/>
            <person name="Batzoglou S."/>
            <person name="Begun D."/>
            <person name="Bhutkar A."/>
            <person name="Blanco E."/>
            <person name="Bosak S.A."/>
            <person name="Bradley R.K."/>
            <person name="Brand A.D."/>
            <person name="Brent M.R."/>
            <person name="Brooks A.N."/>
            <person name="Brown R.H."/>
            <person name="Butlin R.K."/>
            <person name="Caggese C."/>
            <person name="Calvi B.R."/>
            <person name="Bernardo de Carvalho A."/>
            <person name="Caspi A."/>
            <person name="Castrezana S."/>
            <person name="Celniker S.E."/>
            <person name="Chang J.L."/>
            <person name="Chapple C."/>
            <person name="Chatterji S."/>
            <person name="Chinwalla A."/>
            <person name="Civetta A."/>
            <person name="Clifton S.W."/>
            <person name="Comeron J.M."/>
            <person name="Costello J.C."/>
            <person name="Coyne J.A."/>
            <person name="Daub J."/>
            <person name="David R.G."/>
            <person name="Delcher A.L."/>
            <person name="Delehaunty K."/>
            <person name="Do C.B."/>
            <person name="Ebling H."/>
            <person name="Edwards K."/>
            <person name="Eickbush T."/>
            <person name="Evans J.D."/>
            <person name="Filipski A."/>
            <person name="Findeiss S."/>
            <person name="Freyhult E."/>
            <person name="Fulton L."/>
            <person name="Fulton R."/>
            <person name="Garcia A.C."/>
            <person name="Gardiner A."/>
            <person name="Garfield D.A."/>
            <person name="Garvin B.E."/>
            <person name="Gibson G."/>
            <person name="Gilbert D."/>
            <person name="Gnerre S."/>
            <person name="Godfrey J."/>
            <person name="Good R."/>
            <person name="Gotea V."/>
            <person name="Gravely B."/>
            <person name="Greenberg A.J."/>
            <person name="Griffiths-Jones S."/>
            <person name="Gross S."/>
            <person name="Guigo R."/>
            <person name="Gustafson E.A."/>
            <person name="Haerty W."/>
            <person name="Hahn M.W."/>
            <person name="Halligan D.L."/>
            <person name="Halpern A.L."/>
            <person name="Halter G.M."/>
            <person name="Han M.V."/>
            <person name="Heger A."/>
            <person name="Hillier L."/>
            <person name="Hinrichs A.S."/>
            <person name="Holmes I."/>
            <person name="Hoskins R.A."/>
            <person name="Hubisz M.J."/>
            <person name="Hultmark D."/>
            <person name="Huntley M.A."/>
            <person name="Jaffe D.B."/>
            <person name="Jagadeeshan S."/>
            <person name="Jeck W.R."/>
            <person name="Johnson J."/>
            <person name="Jones C.D."/>
            <person name="Jordan W.C."/>
            <person name="Karpen G.H."/>
            <person name="Kataoka E."/>
            <person name="Keightley P.D."/>
            <person name="Kheradpour P."/>
            <person name="Kirkness E.F."/>
            <person name="Koerich L.B."/>
            <person name="Kristiansen K."/>
            <person name="Kudrna D."/>
            <person name="Kulathinal R.J."/>
            <person name="Kumar S."/>
            <person name="Kwok R."/>
            <person name="Lander E."/>
            <person name="Langley C.H."/>
            <person name="Lapoint R."/>
            <person name="Lazzaro B.P."/>
            <person name="Lee S.J."/>
            <person name="Levesque L."/>
            <person name="Li R."/>
            <person name="Lin C.F."/>
            <person name="Lin M.F."/>
            <person name="Lindblad-Toh K."/>
            <person name="Llopart A."/>
            <person name="Long M."/>
            <person name="Low L."/>
            <person name="Lozovsky E."/>
            <person name="Lu J."/>
            <person name="Luo M."/>
            <person name="Machado C.A."/>
            <person name="Makalowski W."/>
            <person name="Marzo M."/>
            <person name="Matsuda M."/>
            <person name="Matzkin L."/>
            <person name="McAllister B."/>
            <person name="McBride C.S."/>
            <person name="McKernan B."/>
            <person name="McKernan K."/>
            <person name="Mendez-Lago M."/>
            <person name="Minx P."/>
            <person name="Mollenhauer M.U."/>
            <person name="Montooth K."/>
            <person name="Mount S.M."/>
            <person name="Mu X."/>
            <person name="Myers E."/>
            <person name="Negre B."/>
            <person name="Newfeld S."/>
            <person name="Nielsen R."/>
            <person name="Noor M.A."/>
            <person name="O'Grady P."/>
            <person name="Pachter L."/>
            <person name="Papaceit M."/>
            <person name="Parisi M.J."/>
            <person name="Parisi M."/>
            <person name="Parts L."/>
            <person name="Pedersen J.S."/>
            <person name="Pesole G."/>
            <person name="Phillippy A.M."/>
            <person name="Ponting C.P."/>
            <person name="Pop M."/>
            <person name="Porcelli D."/>
            <person name="Powell J.R."/>
            <person name="Prohaska S."/>
            <person name="Pruitt K."/>
            <person name="Puig M."/>
            <person name="Quesneville H."/>
            <person name="Ram K.R."/>
            <person name="Rand D."/>
            <person name="Rasmussen M.D."/>
            <person name="Reed L.K."/>
            <person name="Reenan R."/>
            <person name="Reily A."/>
            <person name="Remington K.A."/>
            <person name="Rieger T.T."/>
            <person name="Ritchie M.G."/>
            <person name="Robin C."/>
            <person name="Rogers Y.H."/>
            <person name="Rohde C."/>
            <person name="Rozas J."/>
            <person name="Rubenfield M.J."/>
            <person name="Ruiz A."/>
            <person name="Russo S."/>
            <person name="Salzberg S.L."/>
            <person name="Sanchez-Gracia A."/>
            <person name="Saranga D.J."/>
            <person name="Sato H."/>
            <person name="Schaeffer S.W."/>
            <person name="Schatz M.C."/>
            <person name="Schlenke T."/>
            <person name="Schwartz R."/>
            <person name="Segarra C."/>
            <person name="Singh R.S."/>
            <person name="Sirot L."/>
            <person name="Sirota M."/>
            <person name="Sisneros N.B."/>
            <person name="Smith C.D."/>
            <person name="Smith T.F."/>
            <person name="Spieth J."/>
            <person name="Stage D.E."/>
            <person name="Stark A."/>
            <person name="Stephan W."/>
            <person name="Strausberg R.L."/>
            <person name="Strempel S."/>
            <person name="Sturgill D."/>
            <person name="Sutton G."/>
            <person name="Sutton G.G."/>
            <person name="Tao W."/>
            <person name="Teichmann S."/>
            <person name="Tobari Y.N."/>
            <person name="Tomimura Y."/>
            <person name="Tsolas J.M."/>
            <person name="Valente V.L."/>
            <person name="Venter E."/>
            <person name="Venter J.C."/>
            <person name="Vicario S."/>
            <person name="Vieira F.G."/>
            <person name="Vilella A.J."/>
            <person name="Villasante A."/>
            <person name="Walenz B."/>
            <person name="Wang J."/>
            <person name="Wasserman M."/>
            <person name="Watts T."/>
            <person name="Wilson D."/>
            <person name="Wilson R.K."/>
            <person name="Wing R.A."/>
            <person name="Wolfner M.F."/>
            <person name="Wong A."/>
            <person name="Wong G.K."/>
            <person name="Wu C.I."/>
            <person name="Wu G."/>
            <person name="Yamamoto D."/>
            <person name="Yang H.P."/>
            <person name="Yang S.P."/>
            <person name="Yorke J.A."/>
            <person name="Yoshida K."/>
            <person name="Zdobnov E."/>
            <person name="Zhang P."/>
            <person name="Zhang Y."/>
            <person name="Zimin A.V."/>
            <person name="Baldwin J."/>
            <person name="Abdouelleil A."/>
            <person name="Abdulkadir J."/>
            <person name="Abebe A."/>
            <person name="Abera B."/>
            <person name="Abreu J."/>
            <person name="Acer S.C."/>
            <person name="Aftuck L."/>
            <person name="Alexander A."/>
            <person name="An P."/>
            <person name="Anderson E."/>
            <person name="Anderson S."/>
            <person name="Arachi H."/>
            <person name="Azer M."/>
            <person name="Bachantsang P."/>
            <person name="Barry A."/>
            <person name="Bayul T."/>
            <person name="Berlin A."/>
            <person name="Bessette D."/>
            <person name="Bloom T."/>
            <person name="Blye J."/>
            <person name="Boguslavskiy L."/>
            <person name="Bonnet C."/>
            <person name="Boukhgalter B."/>
            <person name="Bourzgui I."/>
            <person name="Brown A."/>
            <person name="Cahill P."/>
            <person name="Channer S."/>
            <person name="Cheshatsang Y."/>
            <person name="Chuda L."/>
            <person name="Citroen M."/>
            <person name="Collymore A."/>
            <person name="Cooke P."/>
            <person name="Costello M."/>
            <person name="D'Aco K."/>
            <person name="Daza R."/>
            <person name="De Haan G."/>
            <person name="DeGray S."/>
            <person name="DeMaso C."/>
            <person name="Dhargay N."/>
            <person name="Dooley K."/>
            <person name="Dooley E."/>
            <person name="Doricent M."/>
            <person name="Dorje P."/>
            <person name="Dorjee K."/>
            <person name="Dupes A."/>
            <person name="Elong R."/>
            <person name="Falk J."/>
            <person name="Farina A."/>
            <person name="Faro S."/>
            <person name="Ferguson D."/>
            <person name="Fisher S."/>
            <person name="Foley C.D."/>
            <person name="Franke A."/>
            <person name="Friedrich D."/>
            <person name="Gadbois L."/>
            <person name="Gearin G."/>
            <person name="Gearin C.R."/>
            <person name="Giannoukos G."/>
            <person name="Goode T."/>
            <person name="Graham J."/>
            <person name="Grandbois E."/>
            <person name="Grewal S."/>
            <person name="Gyaltsen K."/>
            <person name="Hafez N."/>
            <person name="Hagos B."/>
            <person name="Hall J."/>
            <person name="Henson C."/>
            <person name="Hollinger A."/>
            <person name="Honan T."/>
            <person name="Huard M.D."/>
            <person name="Hughes L."/>
            <person name="Hurhula B."/>
            <person name="Husby M.E."/>
            <person name="Kamat A."/>
            <person name="Kanga B."/>
            <person name="Kashin S."/>
            <person name="Khazanovich D."/>
            <person name="Kisner P."/>
            <person name="Lance K."/>
            <person name="Lara M."/>
            <person name="Lee W."/>
            <person name="Lennon N."/>
            <person name="Letendre F."/>
            <person name="LeVine R."/>
            <person name="Lipovsky A."/>
            <person name="Liu X."/>
            <person name="Liu J."/>
            <person name="Liu S."/>
            <person name="Lokyitsang T."/>
            <person name="Lokyitsang Y."/>
            <person name="Lubonja R."/>
            <person name="Lui A."/>
            <person name="MacDonald P."/>
            <person name="Magnisalis V."/>
            <person name="Maru K."/>
            <person name="Matthews C."/>
            <person name="McCusker W."/>
            <person name="McDonough S."/>
            <person name="Mehta T."/>
            <person name="Meldrim J."/>
            <person name="Meneus L."/>
            <person name="Mihai O."/>
            <person name="Mihalev A."/>
            <person name="Mihova T."/>
            <person name="Mittelman R."/>
            <person name="Mlenga V."/>
            <person name="Montmayeur A."/>
            <person name="Mulrain L."/>
            <person name="Navidi A."/>
            <person name="Naylor J."/>
            <person name="Negash T."/>
            <person name="Nguyen T."/>
            <person name="Nguyen N."/>
            <person name="Nicol R."/>
            <person name="Norbu C."/>
            <person name="Norbu N."/>
            <person name="Novod N."/>
            <person name="O'Neill B."/>
            <person name="Osman S."/>
            <person name="Markiewicz E."/>
            <person name="Oyono O.L."/>
            <person name="Patti C."/>
            <person name="Phunkhang P."/>
            <person name="Pierre F."/>
            <person name="Priest M."/>
            <person name="Raghuraman S."/>
            <person name="Rege F."/>
            <person name="Reyes R."/>
            <person name="Rise C."/>
            <person name="Rogov P."/>
            <person name="Ross K."/>
            <person name="Ryan E."/>
            <person name="Settipalli S."/>
            <person name="Shea T."/>
            <person name="Sherpa N."/>
            <person name="Shi L."/>
            <person name="Shih D."/>
            <person name="Sparrow T."/>
            <person name="Spaulding J."/>
            <person name="Stalker J."/>
            <person name="Stange-Thomann N."/>
            <person name="Stavropoulos S."/>
            <person name="Stone C."/>
            <person name="Strader C."/>
            <person name="Tesfaye S."/>
            <person name="Thomson T."/>
            <person name="Thoulutsang Y."/>
            <person name="Thoulutsang D."/>
            <person name="Topham K."/>
            <person name="Topping I."/>
            <person name="Tsamla T."/>
            <person name="Vassiliev H."/>
            <person name="Vo A."/>
            <person name="Wangchuk T."/>
            <person name="Wangdi T."/>
            <person name="Weiand M."/>
            <person name="Wilkinson J."/>
            <person name="Wilson A."/>
            <person name="Yadav S."/>
            <person name="Young G."/>
            <person name="Yu Q."/>
            <person name="Zembek L."/>
            <person name="Zhong D."/>
            <person name="Zimmer A."/>
            <person name="Zwirko Z."/>
            <person name="Jaffe D.B."/>
            <person name="Alvarez P."/>
            <person name="Brockman W."/>
            <person name="Butler J."/>
            <person name="Chin C."/>
            <person name="Gnerre S."/>
            <person name="Grabherr M."/>
            <person name="Kleber M."/>
            <person name="Mauceli E."/>
            <person name="MacCallum I."/>
        </authorList>
    </citation>
    <scope>NUCLEOTIDE SEQUENCE [LARGE SCALE GENOMIC DNA]</scope>
    <source>
        <strain evidence="2 3">TSC#14021-0224.01</strain>
    </source>
</reference>
<evidence type="ECO:0000313" key="3">
    <source>
        <dbReference type="Proteomes" id="UP000008711"/>
    </source>
</evidence>
<name>A0A0Q5U2W6_DROER</name>
<dbReference type="OrthoDB" id="7853055at2759"/>
<evidence type="ECO:0000256" key="1">
    <source>
        <dbReference type="SAM" id="Phobius"/>
    </source>
</evidence>
<evidence type="ECO:0000313" key="2">
    <source>
        <dbReference type="EMBL" id="KQS43317.1"/>
    </source>
</evidence>
<feature type="transmembrane region" description="Helical" evidence="1">
    <location>
        <begin position="75"/>
        <end position="93"/>
    </location>
</feature>
<dbReference type="Proteomes" id="UP000008711">
    <property type="component" value="Unassembled WGS sequence"/>
</dbReference>
<dbReference type="KEGG" id="der:26526917"/>
<feature type="transmembrane region" description="Helical" evidence="1">
    <location>
        <begin position="7"/>
        <end position="30"/>
    </location>
</feature>
<dbReference type="EMBL" id="CH954178">
    <property type="protein sequence ID" value="KQS43317.1"/>
    <property type="molecule type" value="Genomic_DNA"/>
</dbReference>
<proteinExistence type="predicted"/>
<protein>
    <submittedName>
        <fullName evidence="2">Uncharacterized protein</fullName>
    </submittedName>
</protein>
<accession>A0A0Q5U2W6</accession>
<organism evidence="2 3">
    <name type="scientific">Drosophila erecta</name>
    <name type="common">Fruit fly</name>
    <dbReference type="NCBI Taxonomy" id="7220"/>
    <lineage>
        <taxon>Eukaryota</taxon>
        <taxon>Metazoa</taxon>
        <taxon>Ecdysozoa</taxon>
        <taxon>Arthropoda</taxon>
        <taxon>Hexapoda</taxon>
        <taxon>Insecta</taxon>
        <taxon>Pterygota</taxon>
        <taxon>Neoptera</taxon>
        <taxon>Endopterygota</taxon>
        <taxon>Diptera</taxon>
        <taxon>Brachycera</taxon>
        <taxon>Muscomorpha</taxon>
        <taxon>Ephydroidea</taxon>
        <taxon>Drosophilidae</taxon>
        <taxon>Drosophila</taxon>
        <taxon>Sophophora</taxon>
    </lineage>
</organism>
<reference evidence="2 3" key="2">
    <citation type="journal article" date="2008" name="Bioinformatics">
        <title>Assembly reconciliation.</title>
        <authorList>
            <person name="Zimin A.V."/>
            <person name="Smith D.R."/>
            <person name="Sutton G."/>
            <person name="Yorke J.A."/>
        </authorList>
    </citation>
    <scope>NUCLEOTIDE SEQUENCE [LARGE SCALE GENOMIC DNA]</scope>
    <source>
        <strain evidence="2 3">TSC#14021-0224.01</strain>
    </source>
</reference>
<keyword evidence="3" id="KW-1185">Reference proteome</keyword>
<dbReference type="AlphaFoldDB" id="A0A0Q5U2W6"/>
<keyword evidence="1" id="KW-0472">Membrane</keyword>
<feature type="transmembrane region" description="Helical" evidence="1">
    <location>
        <begin position="108"/>
        <end position="129"/>
    </location>
</feature>
<sequence length="142" mass="16134">MCACPPLLIRISLLLTIFPTIATNIMEIIVYGVHAKDEHHEIAANLNLIACFIALITLIFGIYGTIMKTLFVIRMQMFILISFCLVKIVMWIVCKNLSPHLAANLAHVWFQLNTVLSIVCAVLTVLFCMRLHEQTREFQLGF</sequence>
<feature type="transmembrane region" description="Helical" evidence="1">
    <location>
        <begin position="42"/>
        <end position="63"/>
    </location>
</feature>